<evidence type="ECO:0000256" key="1">
    <source>
        <dbReference type="ARBA" id="ARBA00008954"/>
    </source>
</evidence>
<dbReference type="Pfam" id="PF00202">
    <property type="entry name" value="Aminotran_3"/>
    <property type="match status" value="1"/>
</dbReference>
<reference evidence="4 5" key="1">
    <citation type="submission" date="2023-04" db="EMBL/GenBank/DDBJ databases">
        <title>Genome sequence of Halobacillus naozhouensis KACC 21980.</title>
        <authorList>
            <person name="Kim S."/>
            <person name="Heo J."/>
            <person name="Kwon S.-W."/>
        </authorList>
    </citation>
    <scope>NUCLEOTIDE SEQUENCE [LARGE SCALE GENOMIC DNA]</scope>
    <source>
        <strain evidence="4 5">KCTC 13234</strain>
    </source>
</reference>
<dbReference type="InterPro" id="IPR015421">
    <property type="entry name" value="PyrdxlP-dep_Trfase_major"/>
</dbReference>
<dbReference type="SUPFAM" id="SSF53383">
    <property type="entry name" value="PLP-dependent transferases"/>
    <property type="match status" value="1"/>
</dbReference>
<dbReference type="NCBIfam" id="NF005812">
    <property type="entry name" value="PRK07678.1"/>
    <property type="match status" value="1"/>
</dbReference>
<gene>
    <name evidence="4" type="ORF">P9989_17480</name>
</gene>
<dbReference type="InterPro" id="IPR015422">
    <property type="entry name" value="PyrdxlP-dep_Trfase_small"/>
</dbReference>
<dbReference type="Gene3D" id="3.90.1150.10">
    <property type="entry name" value="Aspartate Aminotransferase, domain 1"/>
    <property type="match status" value="1"/>
</dbReference>
<dbReference type="InterPro" id="IPR005814">
    <property type="entry name" value="Aminotrans_3"/>
</dbReference>
<dbReference type="PANTHER" id="PTHR43094:SF1">
    <property type="entry name" value="AMINOTRANSFERASE CLASS-III"/>
    <property type="match status" value="1"/>
</dbReference>
<evidence type="ECO:0000256" key="3">
    <source>
        <dbReference type="RuleBase" id="RU003560"/>
    </source>
</evidence>
<dbReference type="Gene3D" id="3.40.640.10">
    <property type="entry name" value="Type I PLP-dependent aspartate aminotransferase-like (Major domain)"/>
    <property type="match status" value="1"/>
</dbReference>
<dbReference type="EMBL" id="CP121671">
    <property type="protein sequence ID" value="WFT77027.1"/>
    <property type="molecule type" value="Genomic_DNA"/>
</dbReference>
<keyword evidence="4" id="KW-0808">Transferase</keyword>
<keyword evidence="5" id="KW-1185">Reference proteome</keyword>
<dbReference type="GO" id="GO:0008483">
    <property type="term" value="F:transaminase activity"/>
    <property type="evidence" value="ECO:0007669"/>
    <property type="project" value="UniProtKB-KW"/>
</dbReference>
<dbReference type="InterPro" id="IPR049704">
    <property type="entry name" value="Aminotrans_3_PPA_site"/>
</dbReference>
<dbReference type="PANTHER" id="PTHR43094">
    <property type="entry name" value="AMINOTRANSFERASE"/>
    <property type="match status" value="1"/>
</dbReference>
<dbReference type="CDD" id="cd00610">
    <property type="entry name" value="OAT_like"/>
    <property type="match status" value="1"/>
</dbReference>
<sequence>MNVMKVKEEMDSLVKKDTDHLWHAMHRHVENQPTMVAESGEGAWFTDVNGNRYLDGVSGLWCLNLGHGRQEIIDAASEQMKQLSYFPLTLSHVPAINLSAKISQLLGGSYKTFFSNSGSEANEAAFKIARQYHDQNGNPGKYKFISRYRAYHGTTLGALSATAQANRRMKYDPGVPGFLHTTPPYSYRSLFDQDAEKSDLIAAEMIDQMITWEGADSVAGVIMEPFISGGGVIIPSKAYLKRVSEICKKHDVLLIMDEVVSGFGRTGKMFGFMHTEDVEPDIVTMAKGLTSGYLPLGATAVKSDIYEKFKETGDHNHFRHVSTYGGHPASCAVALKNIEIIERENLVNRVDELGNSILGKLKELIEHENVGEVRSVGFLYGIEMVEDKQTKKPASDELIGSIIGKCKENGLIIGRNGDTIPGYNNVLIVAPPLSSTEDDLEFLVDTVKSAFYGLKAYVKIQKTRKN</sequence>
<evidence type="ECO:0000256" key="2">
    <source>
        <dbReference type="ARBA" id="ARBA00022898"/>
    </source>
</evidence>
<evidence type="ECO:0000313" key="5">
    <source>
        <dbReference type="Proteomes" id="UP001221597"/>
    </source>
</evidence>
<protein>
    <submittedName>
        <fullName evidence="4">Aspartate aminotransferase family protein</fullName>
    </submittedName>
</protein>
<keyword evidence="2 3" id="KW-0663">Pyridoxal phosphate</keyword>
<dbReference type="PROSITE" id="PS00600">
    <property type="entry name" value="AA_TRANSFER_CLASS_3"/>
    <property type="match status" value="1"/>
</dbReference>
<comment type="similarity">
    <text evidence="1 3">Belongs to the class-III pyridoxal-phosphate-dependent aminotransferase family.</text>
</comment>
<accession>A0ABY8J3F1</accession>
<dbReference type="InterPro" id="IPR015424">
    <property type="entry name" value="PyrdxlP-dep_Trfase"/>
</dbReference>
<organism evidence="4 5">
    <name type="scientific">Halobacillus naozhouensis</name>
    <dbReference type="NCBI Taxonomy" id="554880"/>
    <lineage>
        <taxon>Bacteria</taxon>
        <taxon>Bacillati</taxon>
        <taxon>Bacillota</taxon>
        <taxon>Bacilli</taxon>
        <taxon>Bacillales</taxon>
        <taxon>Bacillaceae</taxon>
        <taxon>Halobacillus</taxon>
    </lineage>
</organism>
<name>A0ABY8J3F1_9BACI</name>
<evidence type="ECO:0000313" key="4">
    <source>
        <dbReference type="EMBL" id="WFT77027.1"/>
    </source>
</evidence>
<dbReference type="Proteomes" id="UP001221597">
    <property type="component" value="Chromosome"/>
</dbReference>
<proteinExistence type="inferred from homology"/>
<keyword evidence="4" id="KW-0032">Aminotransferase</keyword>